<proteinExistence type="inferred from homology"/>
<dbReference type="SUPFAM" id="SSF58014">
    <property type="entry name" value="Coiled-coil domain of nucleotide exchange factor GrpE"/>
    <property type="match status" value="1"/>
</dbReference>
<evidence type="ECO:0000256" key="3">
    <source>
        <dbReference type="HAMAP-Rule" id="MF_01151"/>
    </source>
</evidence>
<feature type="region of interest" description="Disordered" evidence="5">
    <location>
        <begin position="29"/>
        <end position="76"/>
    </location>
</feature>
<dbReference type="AlphaFoldDB" id="D1QUK3"/>
<evidence type="ECO:0000256" key="2">
    <source>
        <dbReference type="ARBA" id="ARBA00023186"/>
    </source>
</evidence>
<dbReference type="SUPFAM" id="SSF51064">
    <property type="entry name" value="Head domain of nucleotide exchange factor GrpE"/>
    <property type="match status" value="1"/>
</dbReference>
<keyword evidence="2 3" id="KW-0143">Chaperone</keyword>
<dbReference type="Pfam" id="PF01025">
    <property type="entry name" value="GrpE"/>
    <property type="match status" value="1"/>
</dbReference>
<dbReference type="GO" id="GO:0051087">
    <property type="term" value="F:protein-folding chaperone binding"/>
    <property type="evidence" value="ECO:0007669"/>
    <property type="project" value="InterPro"/>
</dbReference>
<dbReference type="STRING" id="649760.HMPREF0971_02688"/>
<dbReference type="Gene3D" id="3.90.20.20">
    <property type="match status" value="1"/>
</dbReference>
<dbReference type="GO" id="GO:0006457">
    <property type="term" value="P:protein folding"/>
    <property type="evidence" value="ECO:0007669"/>
    <property type="project" value="InterPro"/>
</dbReference>
<dbReference type="Proteomes" id="UP000004079">
    <property type="component" value="Unassembled WGS sequence"/>
</dbReference>
<evidence type="ECO:0000256" key="4">
    <source>
        <dbReference type="RuleBase" id="RU004478"/>
    </source>
</evidence>
<name>D1QUK3_9BACT</name>
<comment type="subunit">
    <text evidence="3">Homodimer.</text>
</comment>
<dbReference type="InterPro" id="IPR013805">
    <property type="entry name" value="GrpE_CC"/>
</dbReference>
<organism evidence="6 7">
    <name type="scientific">Segatella oris F0302</name>
    <dbReference type="NCBI Taxonomy" id="649760"/>
    <lineage>
        <taxon>Bacteria</taxon>
        <taxon>Pseudomonadati</taxon>
        <taxon>Bacteroidota</taxon>
        <taxon>Bacteroidia</taxon>
        <taxon>Bacteroidales</taxon>
        <taxon>Prevotellaceae</taxon>
        <taxon>Segatella</taxon>
    </lineage>
</organism>
<comment type="function">
    <text evidence="3">Participates actively in the response to hyperosmotic and heat shock by preventing the aggregation of stress-denatured proteins, in association with DnaK and GrpE. It is the nucleotide exchange factor for DnaK and may function as a thermosensor. Unfolded proteins bind initially to DnaJ; upon interaction with the DnaJ-bound protein, DnaK hydrolyzes its bound ATP, resulting in the formation of a stable complex. GrpE releases ADP from DnaK; ATP binding to DnaK triggers the release of the substrate protein, thus completing the reaction cycle. Several rounds of ATP-dependent interactions between DnaJ, DnaK and GrpE are required for fully efficient folding.</text>
</comment>
<dbReference type="InterPro" id="IPR009012">
    <property type="entry name" value="GrpE_head"/>
</dbReference>
<dbReference type="GO" id="GO:0005737">
    <property type="term" value="C:cytoplasm"/>
    <property type="evidence" value="ECO:0007669"/>
    <property type="project" value="UniProtKB-SubCell"/>
</dbReference>
<accession>D1QUK3</accession>
<feature type="compositionally biased region" description="Basic and acidic residues" evidence="5">
    <location>
        <begin position="66"/>
        <end position="76"/>
    </location>
</feature>
<dbReference type="Gene3D" id="2.30.22.10">
    <property type="entry name" value="Head domain of nucleotide exchange factor GrpE"/>
    <property type="match status" value="1"/>
</dbReference>
<reference evidence="6 7" key="1">
    <citation type="submission" date="2009-11" db="EMBL/GenBank/DDBJ databases">
        <authorList>
            <person name="Weinstock G."/>
            <person name="Sodergren E."/>
            <person name="Clifton S."/>
            <person name="Fulton L."/>
            <person name="Fulton B."/>
            <person name="Courtney L."/>
            <person name="Fronick C."/>
            <person name="Harrison M."/>
            <person name="Strong C."/>
            <person name="Farmer C."/>
            <person name="Delahaunty K."/>
            <person name="Markovic C."/>
            <person name="Hall O."/>
            <person name="Minx P."/>
            <person name="Tomlinson C."/>
            <person name="Mitreva M."/>
            <person name="Nelson J."/>
            <person name="Hou S."/>
            <person name="Wollam A."/>
            <person name="Pepin K.H."/>
            <person name="Johnson M."/>
            <person name="Bhonagiri V."/>
            <person name="Nash W.E."/>
            <person name="Warren W."/>
            <person name="Chinwalla A."/>
            <person name="Mardis E.R."/>
            <person name="Wilson R.K."/>
        </authorList>
    </citation>
    <scope>NUCLEOTIDE SEQUENCE [LARGE SCALE GENOMIC DNA]</scope>
    <source>
        <strain evidence="6 7">F0302</strain>
    </source>
</reference>
<dbReference type="EMBL" id="ACUZ02000047">
    <property type="protein sequence ID" value="EFB31005.1"/>
    <property type="molecule type" value="Genomic_DNA"/>
</dbReference>
<keyword evidence="3" id="KW-0346">Stress response</keyword>
<protein>
    <recommendedName>
        <fullName evidence="3">Protein GrpE</fullName>
    </recommendedName>
    <alternativeName>
        <fullName evidence="3">HSP-70 cofactor</fullName>
    </alternativeName>
</protein>
<comment type="subcellular location">
    <subcellularLocation>
        <location evidence="3">Cytoplasm</location>
    </subcellularLocation>
</comment>
<gene>
    <name evidence="3 6" type="primary">grpE</name>
    <name evidence="6" type="ORF">HMPREF0971_02688</name>
</gene>
<dbReference type="GO" id="GO:0042803">
    <property type="term" value="F:protein homodimerization activity"/>
    <property type="evidence" value="ECO:0007669"/>
    <property type="project" value="InterPro"/>
</dbReference>
<dbReference type="PANTHER" id="PTHR21237">
    <property type="entry name" value="GRPE PROTEIN"/>
    <property type="match status" value="1"/>
</dbReference>
<evidence type="ECO:0000313" key="7">
    <source>
        <dbReference type="Proteomes" id="UP000004079"/>
    </source>
</evidence>
<dbReference type="InterPro" id="IPR000740">
    <property type="entry name" value="GrpE"/>
</dbReference>
<sequence length="219" mass="24840">MSAAFRHCFGMLFAITHRKLDMMKKEEDIKQDVNMSAEESENTASEHAQTEQETVNETEKEPEEEGAGKEEKDPMEALKEENSKLKEQLLRTIAEFDNFRKRTNKEKAELLLNGGRKTVTSILPILDDFERALSDKSEDAVAIKKGMQMIFNKFVKTLESMGVKKIETDEADFNTDFHEAIAMVPDMGDDKKGKVIDCVQTGYTMNDQVIRHAKVAVGQ</sequence>
<evidence type="ECO:0000256" key="1">
    <source>
        <dbReference type="ARBA" id="ARBA00009054"/>
    </source>
</evidence>
<dbReference type="GO" id="GO:0000774">
    <property type="term" value="F:adenyl-nucleotide exchange factor activity"/>
    <property type="evidence" value="ECO:0007669"/>
    <property type="project" value="InterPro"/>
</dbReference>
<comment type="similarity">
    <text evidence="1 3 4">Belongs to the GrpE family.</text>
</comment>
<dbReference type="HOGENOM" id="CLU_057217_5_2_10"/>
<dbReference type="PANTHER" id="PTHR21237:SF23">
    <property type="entry name" value="GRPE PROTEIN HOMOLOG, MITOCHONDRIAL"/>
    <property type="match status" value="1"/>
</dbReference>
<evidence type="ECO:0000256" key="5">
    <source>
        <dbReference type="SAM" id="MobiDB-lite"/>
    </source>
</evidence>
<dbReference type="GO" id="GO:0051082">
    <property type="term" value="F:unfolded protein binding"/>
    <property type="evidence" value="ECO:0007669"/>
    <property type="project" value="TreeGrafter"/>
</dbReference>
<keyword evidence="3" id="KW-0963">Cytoplasm</keyword>
<comment type="caution">
    <text evidence="6">The sequence shown here is derived from an EMBL/GenBank/DDBJ whole genome shotgun (WGS) entry which is preliminary data.</text>
</comment>
<feature type="compositionally biased region" description="Acidic residues" evidence="5">
    <location>
        <begin position="54"/>
        <end position="65"/>
    </location>
</feature>
<dbReference type="PRINTS" id="PR00773">
    <property type="entry name" value="GRPEPROTEIN"/>
</dbReference>
<evidence type="ECO:0000313" key="6">
    <source>
        <dbReference type="EMBL" id="EFB31005.1"/>
    </source>
</evidence>
<dbReference type="CDD" id="cd00446">
    <property type="entry name" value="GrpE"/>
    <property type="match status" value="1"/>
</dbReference>
<dbReference type="HAMAP" id="MF_01151">
    <property type="entry name" value="GrpE"/>
    <property type="match status" value="1"/>
</dbReference>